<feature type="binding site" evidence="7">
    <location>
        <begin position="75"/>
        <end position="77"/>
    </location>
    <ligand>
        <name>substrate</name>
    </ligand>
</feature>
<feature type="binding site" evidence="7">
    <location>
        <begin position="113"/>
        <end position="114"/>
    </location>
    <ligand>
        <name>substrate</name>
    </ligand>
</feature>
<dbReference type="Gene3D" id="3.30.70.640">
    <property type="entry name" value="Molybdopterin cofactor biosynthesis C (MoaC) domain"/>
    <property type="match status" value="1"/>
</dbReference>
<evidence type="ECO:0000256" key="3">
    <source>
        <dbReference type="ARBA" id="ARBA00012575"/>
    </source>
</evidence>
<name>A0ABU2ZTH6_9ALTE</name>
<feature type="domain" description="Molybdopterin cofactor biosynthesis C (MoaC)" evidence="8">
    <location>
        <begin position="15"/>
        <end position="150"/>
    </location>
</feature>
<evidence type="ECO:0000256" key="2">
    <source>
        <dbReference type="ARBA" id="ARBA00005046"/>
    </source>
</evidence>
<dbReference type="SUPFAM" id="SSF55040">
    <property type="entry name" value="Molybdenum cofactor biosynthesis protein C, MoaC"/>
    <property type="match status" value="1"/>
</dbReference>
<dbReference type="PANTHER" id="PTHR22960">
    <property type="entry name" value="MOLYBDOPTERIN COFACTOR SYNTHESIS PROTEIN A"/>
    <property type="match status" value="1"/>
</dbReference>
<organism evidence="9 10">
    <name type="scientific">Glaciecola petra</name>
    <dbReference type="NCBI Taxonomy" id="3075602"/>
    <lineage>
        <taxon>Bacteria</taxon>
        <taxon>Pseudomonadati</taxon>
        <taxon>Pseudomonadota</taxon>
        <taxon>Gammaproteobacteria</taxon>
        <taxon>Alteromonadales</taxon>
        <taxon>Alteromonadaceae</taxon>
        <taxon>Glaciecola</taxon>
    </lineage>
</organism>
<dbReference type="InterPro" id="IPR002820">
    <property type="entry name" value="Mopterin_CF_biosynth-C_dom"/>
</dbReference>
<keyword evidence="10" id="KW-1185">Reference proteome</keyword>
<dbReference type="CDD" id="cd01420">
    <property type="entry name" value="MoaC_PE"/>
    <property type="match status" value="1"/>
</dbReference>
<comment type="caution">
    <text evidence="9">The sequence shown here is derived from an EMBL/GenBank/DDBJ whole genome shotgun (WGS) entry which is preliminary data.</text>
</comment>
<protein>
    <recommendedName>
        <fullName evidence="3 7">Cyclic pyranopterin monophosphate synthase</fullName>
        <ecNumber evidence="3 7">4.6.1.17</ecNumber>
    </recommendedName>
    <alternativeName>
        <fullName evidence="7">Molybdenum cofactor biosynthesis protein C</fullName>
    </alternativeName>
</protein>
<dbReference type="NCBIfam" id="TIGR00581">
    <property type="entry name" value="moaC"/>
    <property type="match status" value="1"/>
</dbReference>
<comment type="pathway">
    <text evidence="2 7">Cofactor biosynthesis; molybdopterin biosynthesis.</text>
</comment>
<dbReference type="InterPro" id="IPR036522">
    <property type="entry name" value="MoaC_sf"/>
</dbReference>
<dbReference type="NCBIfam" id="NF006870">
    <property type="entry name" value="PRK09364.1"/>
    <property type="match status" value="1"/>
</dbReference>
<dbReference type="Pfam" id="PF01967">
    <property type="entry name" value="MoaC"/>
    <property type="match status" value="1"/>
</dbReference>
<evidence type="ECO:0000256" key="6">
    <source>
        <dbReference type="ARBA" id="ARBA00055087"/>
    </source>
</evidence>
<feature type="active site" evidence="7">
    <location>
        <position position="128"/>
    </location>
</feature>
<dbReference type="PANTHER" id="PTHR22960:SF0">
    <property type="entry name" value="MOLYBDENUM COFACTOR BIOSYNTHESIS PROTEIN 1"/>
    <property type="match status" value="1"/>
</dbReference>
<evidence type="ECO:0000313" key="9">
    <source>
        <dbReference type="EMBL" id="MDT0595937.1"/>
    </source>
</evidence>
<evidence type="ECO:0000256" key="4">
    <source>
        <dbReference type="ARBA" id="ARBA00023150"/>
    </source>
</evidence>
<reference evidence="9 10" key="1">
    <citation type="submission" date="2023-09" db="EMBL/GenBank/DDBJ databases">
        <authorList>
            <person name="Rey-Velasco X."/>
        </authorList>
    </citation>
    <scope>NUCLEOTIDE SEQUENCE [LARGE SCALE GENOMIC DNA]</scope>
    <source>
        <strain evidence="9 10">P117</strain>
    </source>
</reference>
<dbReference type="InterPro" id="IPR047594">
    <property type="entry name" value="MoaC_bact/euk"/>
</dbReference>
<comment type="similarity">
    <text evidence="7">Belongs to the MoaC family.</text>
</comment>
<dbReference type="EC" id="4.6.1.17" evidence="3 7"/>
<dbReference type="EMBL" id="JAVRHX010000004">
    <property type="protein sequence ID" value="MDT0595937.1"/>
    <property type="molecule type" value="Genomic_DNA"/>
</dbReference>
<evidence type="ECO:0000256" key="7">
    <source>
        <dbReference type="HAMAP-Rule" id="MF_01224"/>
    </source>
</evidence>
<evidence type="ECO:0000313" key="10">
    <source>
        <dbReference type="Proteomes" id="UP001253545"/>
    </source>
</evidence>
<comment type="catalytic activity">
    <reaction evidence="1 7">
        <text>(8S)-3',8-cyclo-7,8-dihydroguanosine 5'-triphosphate = cyclic pyranopterin phosphate + diphosphate</text>
        <dbReference type="Rhea" id="RHEA:49580"/>
        <dbReference type="ChEBI" id="CHEBI:33019"/>
        <dbReference type="ChEBI" id="CHEBI:59648"/>
        <dbReference type="ChEBI" id="CHEBI:131766"/>
        <dbReference type="EC" id="4.6.1.17"/>
    </reaction>
</comment>
<dbReference type="InterPro" id="IPR023045">
    <property type="entry name" value="MoaC"/>
</dbReference>
<dbReference type="Proteomes" id="UP001253545">
    <property type="component" value="Unassembled WGS sequence"/>
</dbReference>
<keyword evidence="4 7" id="KW-0501">Molybdenum cofactor biosynthesis</keyword>
<sequence length="161" mass="17097">MTSLTHLDAAGAANMVDVAEKKVTSRVATAEGKISLNAKAMSEVLSQQNKKGDVISVARIAGIMAAKQTSTLIPLCHTLLLSKVKIEFDVQPHNGQILVSSMVKCEGKTGVEMEALTAVSVACLTLFDMCKAVDPNMIISDIKALTKQGGKSGDWQHKNET</sequence>
<accession>A0ABU2ZTH6</accession>
<comment type="function">
    <text evidence="6 7">Catalyzes the conversion of (8S)-3',8-cyclo-7,8-dihydroguanosine 5'-triphosphate to cyclic pyranopterin monophosphate (cPMP).</text>
</comment>
<keyword evidence="5 7" id="KW-0456">Lyase</keyword>
<dbReference type="InterPro" id="IPR050105">
    <property type="entry name" value="MoCo_biosynth_MoaA/MoaC"/>
</dbReference>
<evidence type="ECO:0000259" key="8">
    <source>
        <dbReference type="Pfam" id="PF01967"/>
    </source>
</evidence>
<proteinExistence type="inferred from homology"/>
<dbReference type="GO" id="GO:0061799">
    <property type="term" value="F:cyclic pyranopterin monophosphate synthase activity"/>
    <property type="evidence" value="ECO:0007669"/>
    <property type="project" value="UniProtKB-EC"/>
</dbReference>
<comment type="subunit">
    <text evidence="7">Homohexamer; trimer of dimers.</text>
</comment>
<dbReference type="RefSeq" id="WP_311369455.1">
    <property type="nucleotide sequence ID" value="NZ_JAVRHX010000004.1"/>
</dbReference>
<gene>
    <name evidence="7 9" type="primary">moaC</name>
    <name evidence="9" type="ORF">RM552_13865</name>
</gene>
<evidence type="ECO:0000256" key="1">
    <source>
        <dbReference type="ARBA" id="ARBA00001637"/>
    </source>
</evidence>
<evidence type="ECO:0000256" key="5">
    <source>
        <dbReference type="ARBA" id="ARBA00023239"/>
    </source>
</evidence>
<dbReference type="HAMAP" id="MF_01224_B">
    <property type="entry name" value="MoaC_B"/>
    <property type="match status" value="1"/>
</dbReference>